<dbReference type="AlphaFoldDB" id="A0A7C4QPE1"/>
<sequence length="255" mass="28919">MDERLAPLRDALLNHRIYGEMQHLNALRLFMEHHVFAVWDFMSLLKVLQQRLCCVDVPWLVPADPQACRLLNEIVLAEESDRDGQGGFASHFELYHRAMRQCGANTLGIDRFLDDLRRGLPVRVALSAPTVPPPARQFVQQTFAIIDSGNLCAIASAFTYGREDLLPDVFQRIVDRLNTESDGKLEQFRYYLQRHIGLDGDEHGPMATRFMHSLCGSDASLWQLAEETAVSCLTARLQLWDGIHAAIRRHTEAAP</sequence>
<dbReference type="Gene3D" id="1.20.910.10">
    <property type="entry name" value="Heme oxygenase-like"/>
    <property type="match status" value="1"/>
</dbReference>
<dbReference type="SUPFAM" id="SSF48613">
    <property type="entry name" value="Heme oxygenase-like"/>
    <property type="match status" value="1"/>
</dbReference>
<reference evidence="1" key="1">
    <citation type="journal article" date="2020" name="mSystems">
        <title>Genome- and Community-Level Interaction Insights into Carbon Utilization and Element Cycling Functions of Hydrothermarchaeota in Hydrothermal Sediment.</title>
        <authorList>
            <person name="Zhou Z."/>
            <person name="Liu Y."/>
            <person name="Xu W."/>
            <person name="Pan J."/>
            <person name="Luo Z.H."/>
            <person name="Li M."/>
        </authorList>
    </citation>
    <scope>NUCLEOTIDE SEQUENCE [LARGE SCALE GENOMIC DNA]</scope>
    <source>
        <strain evidence="1">SpSt-508</strain>
    </source>
</reference>
<dbReference type="InterPro" id="IPR016084">
    <property type="entry name" value="Haem_Oase-like_multi-hlx"/>
</dbReference>
<comment type="caution">
    <text evidence="1">The sequence shown here is derived from an EMBL/GenBank/DDBJ whole genome shotgun (WGS) entry which is preliminary data.</text>
</comment>
<gene>
    <name evidence="1" type="ORF">ENS64_13245</name>
</gene>
<accession>A0A7C4QPE1</accession>
<evidence type="ECO:0000313" key="1">
    <source>
        <dbReference type="EMBL" id="HGT40207.1"/>
    </source>
</evidence>
<protein>
    <submittedName>
        <fullName evidence="1">DUF3050 domain-containing protein</fullName>
    </submittedName>
</protein>
<dbReference type="EMBL" id="DSVQ01000016">
    <property type="protein sequence ID" value="HGT40207.1"/>
    <property type="molecule type" value="Genomic_DNA"/>
</dbReference>
<name>A0A7C4QPE1_9PLAN</name>
<proteinExistence type="predicted"/>
<organism evidence="1">
    <name type="scientific">Schlesneria paludicola</name>
    <dbReference type="NCBI Taxonomy" id="360056"/>
    <lineage>
        <taxon>Bacteria</taxon>
        <taxon>Pseudomonadati</taxon>
        <taxon>Planctomycetota</taxon>
        <taxon>Planctomycetia</taxon>
        <taxon>Planctomycetales</taxon>
        <taxon>Planctomycetaceae</taxon>
        <taxon>Schlesneria</taxon>
    </lineage>
</organism>
<dbReference type="InterPro" id="IPR024423">
    <property type="entry name" value="DUF3050"/>
</dbReference>
<dbReference type="Pfam" id="PF11251">
    <property type="entry name" value="DUF3050"/>
    <property type="match status" value="1"/>
</dbReference>